<keyword evidence="3" id="KW-0804">Transcription</keyword>
<dbReference type="Pfam" id="PF07729">
    <property type="entry name" value="FCD"/>
    <property type="match status" value="1"/>
</dbReference>
<dbReference type="InterPro" id="IPR011711">
    <property type="entry name" value="GntR_C"/>
</dbReference>
<evidence type="ECO:0000313" key="6">
    <source>
        <dbReference type="Proteomes" id="UP000451860"/>
    </source>
</evidence>
<dbReference type="Gene3D" id="1.10.10.10">
    <property type="entry name" value="Winged helix-like DNA-binding domain superfamily/Winged helix DNA-binding domain"/>
    <property type="match status" value="1"/>
</dbReference>
<gene>
    <name evidence="5" type="ORF">GB883_10335</name>
</gene>
<dbReference type="Pfam" id="PF00392">
    <property type="entry name" value="GntR"/>
    <property type="match status" value="1"/>
</dbReference>
<dbReference type="OrthoDB" id="8680240at2"/>
<dbReference type="InterPro" id="IPR036388">
    <property type="entry name" value="WH-like_DNA-bd_sf"/>
</dbReference>
<dbReference type="SMART" id="SM00345">
    <property type="entry name" value="HTH_GNTR"/>
    <property type="match status" value="1"/>
</dbReference>
<proteinExistence type="predicted"/>
<dbReference type="PROSITE" id="PS50949">
    <property type="entry name" value="HTH_GNTR"/>
    <property type="match status" value="1"/>
</dbReference>
<dbReference type="AlphaFoldDB" id="A0A7J5UP39"/>
<dbReference type="InterPro" id="IPR036390">
    <property type="entry name" value="WH_DNA-bd_sf"/>
</dbReference>
<keyword evidence="6" id="KW-1185">Reference proteome</keyword>
<evidence type="ECO:0000256" key="2">
    <source>
        <dbReference type="ARBA" id="ARBA00023125"/>
    </source>
</evidence>
<reference evidence="5 6" key="1">
    <citation type="submission" date="2019-10" db="EMBL/GenBank/DDBJ databases">
        <title>Georgenia wutianyii sp. nov. and Georgenia yuyongxinii sp. nov. isolated from plateau pika (Ochotona curzoniae) in the Qinghai-Tibet plateau of China.</title>
        <authorList>
            <person name="Tian Z."/>
        </authorList>
    </citation>
    <scope>NUCLEOTIDE SEQUENCE [LARGE SCALE GENOMIC DNA]</scope>
    <source>
        <strain evidence="5 6">DSM 21501</strain>
    </source>
</reference>
<dbReference type="RefSeq" id="WP_152204414.1">
    <property type="nucleotide sequence ID" value="NZ_VUKF01000052.1"/>
</dbReference>
<accession>A0A7J5UP39</accession>
<dbReference type="SUPFAM" id="SSF46785">
    <property type="entry name" value="Winged helix' DNA-binding domain"/>
    <property type="match status" value="1"/>
</dbReference>
<dbReference type="GO" id="GO:0003700">
    <property type="term" value="F:DNA-binding transcription factor activity"/>
    <property type="evidence" value="ECO:0007669"/>
    <property type="project" value="InterPro"/>
</dbReference>
<dbReference type="PANTHER" id="PTHR43537:SF5">
    <property type="entry name" value="UXU OPERON TRANSCRIPTIONAL REGULATOR"/>
    <property type="match status" value="1"/>
</dbReference>
<dbReference type="GO" id="GO:0003677">
    <property type="term" value="F:DNA binding"/>
    <property type="evidence" value="ECO:0007669"/>
    <property type="project" value="UniProtKB-KW"/>
</dbReference>
<evidence type="ECO:0000259" key="4">
    <source>
        <dbReference type="PROSITE" id="PS50949"/>
    </source>
</evidence>
<evidence type="ECO:0000313" key="5">
    <source>
        <dbReference type="EMBL" id="KAE8764168.1"/>
    </source>
</evidence>
<protein>
    <submittedName>
        <fullName evidence="5">FCD domain-containing protein</fullName>
    </submittedName>
</protein>
<dbReference type="PANTHER" id="PTHR43537">
    <property type="entry name" value="TRANSCRIPTIONAL REGULATOR, GNTR FAMILY"/>
    <property type="match status" value="1"/>
</dbReference>
<feature type="domain" description="HTH gntR-type" evidence="4">
    <location>
        <begin position="19"/>
        <end position="86"/>
    </location>
</feature>
<evidence type="ECO:0000256" key="3">
    <source>
        <dbReference type="ARBA" id="ARBA00023163"/>
    </source>
</evidence>
<dbReference type="InterPro" id="IPR008920">
    <property type="entry name" value="TF_FadR/GntR_C"/>
</dbReference>
<dbReference type="Proteomes" id="UP000451860">
    <property type="component" value="Unassembled WGS sequence"/>
</dbReference>
<keyword evidence="2" id="KW-0238">DNA-binding</keyword>
<dbReference type="SUPFAM" id="SSF48008">
    <property type="entry name" value="GntR ligand-binding domain-like"/>
    <property type="match status" value="1"/>
</dbReference>
<organism evidence="5 6">
    <name type="scientific">Georgenia thermotolerans</name>
    <dbReference type="NCBI Taxonomy" id="527326"/>
    <lineage>
        <taxon>Bacteria</taxon>
        <taxon>Bacillati</taxon>
        <taxon>Actinomycetota</taxon>
        <taxon>Actinomycetes</taxon>
        <taxon>Micrococcales</taxon>
        <taxon>Bogoriellaceae</taxon>
        <taxon>Georgenia</taxon>
    </lineage>
</organism>
<comment type="caution">
    <text evidence="5">The sequence shown here is derived from an EMBL/GenBank/DDBJ whole genome shotgun (WGS) entry which is preliminary data.</text>
</comment>
<dbReference type="Gene3D" id="1.20.120.530">
    <property type="entry name" value="GntR ligand-binding domain-like"/>
    <property type="match status" value="1"/>
</dbReference>
<sequence>MARQSTGRTARESTDRTYDSLAERAYHELRDQLVLLDIPPGSPINEAQLALELGIGRTPIREGLKKLEQDHLVVSFPRRGTFATRVDLTDLADISELRQVLEPVAAAGAARRAAPELRAQLAAKAEQIGAMDHDPADRRGLMEYDLEVHRLIYRAAGNPHIEETLVRLDNLATRIWCLVLDRLPDVAAHIHEHVDLLRAIVDGDADKAATLAGEHVARFEASVRRVL</sequence>
<name>A0A7J5UP39_9MICO</name>
<keyword evidence="1" id="KW-0805">Transcription regulation</keyword>
<dbReference type="InterPro" id="IPR000524">
    <property type="entry name" value="Tscrpt_reg_HTH_GntR"/>
</dbReference>
<dbReference type="SMART" id="SM00895">
    <property type="entry name" value="FCD"/>
    <property type="match status" value="1"/>
</dbReference>
<evidence type="ECO:0000256" key="1">
    <source>
        <dbReference type="ARBA" id="ARBA00023015"/>
    </source>
</evidence>
<dbReference type="EMBL" id="WHJE01000041">
    <property type="protein sequence ID" value="KAE8764168.1"/>
    <property type="molecule type" value="Genomic_DNA"/>
</dbReference>